<dbReference type="Pfam" id="PF09282">
    <property type="entry name" value="Mago-bind"/>
    <property type="match status" value="1"/>
</dbReference>
<dbReference type="PaxDb" id="2903-EOD17025"/>
<reference evidence="3" key="2">
    <citation type="submission" date="2024-10" db="UniProtKB">
        <authorList>
            <consortium name="EnsemblProtists"/>
        </authorList>
    </citation>
    <scope>IDENTIFICATION</scope>
</reference>
<dbReference type="EnsemblProtists" id="EOD17025">
    <property type="protein sequence ID" value="EOD17025"/>
    <property type="gene ID" value="EMIHUDRAFT_244550"/>
</dbReference>
<proteinExistence type="predicted"/>
<reference evidence="4" key="1">
    <citation type="journal article" date="2013" name="Nature">
        <title>Pan genome of the phytoplankton Emiliania underpins its global distribution.</title>
        <authorList>
            <person name="Read B.A."/>
            <person name="Kegel J."/>
            <person name="Klute M.J."/>
            <person name="Kuo A."/>
            <person name="Lefebvre S.C."/>
            <person name="Maumus F."/>
            <person name="Mayer C."/>
            <person name="Miller J."/>
            <person name="Monier A."/>
            <person name="Salamov A."/>
            <person name="Young J."/>
            <person name="Aguilar M."/>
            <person name="Claverie J.M."/>
            <person name="Frickenhaus S."/>
            <person name="Gonzalez K."/>
            <person name="Herman E.K."/>
            <person name="Lin Y.C."/>
            <person name="Napier J."/>
            <person name="Ogata H."/>
            <person name="Sarno A.F."/>
            <person name="Shmutz J."/>
            <person name="Schroeder D."/>
            <person name="de Vargas C."/>
            <person name="Verret F."/>
            <person name="von Dassow P."/>
            <person name="Valentin K."/>
            <person name="Van de Peer Y."/>
            <person name="Wheeler G."/>
            <person name="Dacks J.B."/>
            <person name="Delwiche C.F."/>
            <person name="Dyhrman S.T."/>
            <person name="Glockner G."/>
            <person name="John U."/>
            <person name="Richards T."/>
            <person name="Worden A.Z."/>
            <person name="Zhang X."/>
            <person name="Grigoriev I.V."/>
            <person name="Allen A.E."/>
            <person name="Bidle K."/>
            <person name="Borodovsky M."/>
            <person name="Bowler C."/>
            <person name="Brownlee C."/>
            <person name="Cock J.M."/>
            <person name="Elias M."/>
            <person name="Gladyshev V.N."/>
            <person name="Groth M."/>
            <person name="Guda C."/>
            <person name="Hadaegh A."/>
            <person name="Iglesias-Rodriguez M.D."/>
            <person name="Jenkins J."/>
            <person name="Jones B.M."/>
            <person name="Lawson T."/>
            <person name="Leese F."/>
            <person name="Lindquist E."/>
            <person name="Lobanov A."/>
            <person name="Lomsadze A."/>
            <person name="Malik S.B."/>
            <person name="Marsh M.E."/>
            <person name="Mackinder L."/>
            <person name="Mock T."/>
            <person name="Mueller-Roeber B."/>
            <person name="Pagarete A."/>
            <person name="Parker M."/>
            <person name="Probert I."/>
            <person name="Quesneville H."/>
            <person name="Raines C."/>
            <person name="Rensing S.A."/>
            <person name="Riano-Pachon D.M."/>
            <person name="Richier S."/>
            <person name="Rokitta S."/>
            <person name="Shiraiwa Y."/>
            <person name="Soanes D.M."/>
            <person name="van der Giezen M."/>
            <person name="Wahlund T.M."/>
            <person name="Williams B."/>
            <person name="Wilson W."/>
            <person name="Wolfe G."/>
            <person name="Wurch L.L."/>
        </authorList>
    </citation>
    <scope>NUCLEOTIDE SEQUENCE</scope>
</reference>
<feature type="compositionally biased region" description="Low complexity" evidence="1">
    <location>
        <begin position="92"/>
        <end position="113"/>
    </location>
</feature>
<keyword evidence="4" id="KW-1185">Reference proteome</keyword>
<dbReference type="RefSeq" id="XP_005769454.1">
    <property type="nucleotide sequence ID" value="XM_005769397.1"/>
</dbReference>
<dbReference type="Proteomes" id="UP000013827">
    <property type="component" value="Unassembled WGS sequence"/>
</dbReference>
<sequence>MTTEVRSRRPDGTLRPAVRVREGYVPPEEQAKYSDQWKDESQPAGIPGMEYGAAAKPLSKTAAKNKRRNEAARKKKEVDALLHEEGGERDATPTAGRGATAPAVGAAGETPAAGAGGAGDTEGGGEASEVERKLKALRKRLRQVEELEERKANGAALNPDQA</sequence>
<dbReference type="GO" id="GO:0003723">
    <property type="term" value="F:RNA binding"/>
    <property type="evidence" value="ECO:0007669"/>
    <property type="project" value="TreeGrafter"/>
</dbReference>
<evidence type="ECO:0000259" key="2">
    <source>
        <dbReference type="SMART" id="SM01273"/>
    </source>
</evidence>
<feature type="region of interest" description="Disordered" evidence="1">
    <location>
        <begin position="1"/>
        <end position="132"/>
    </location>
</feature>
<feature type="compositionally biased region" description="Basic and acidic residues" evidence="1">
    <location>
        <begin position="1"/>
        <end position="12"/>
    </location>
</feature>
<dbReference type="InterPro" id="IPR036348">
    <property type="entry name" value="WIBG_N_sf"/>
</dbReference>
<organism evidence="3 4">
    <name type="scientific">Emiliania huxleyi (strain CCMP1516)</name>
    <dbReference type="NCBI Taxonomy" id="280463"/>
    <lineage>
        <taxon>Eukaryota</taxon>
        <taxon>Haptista</taxon>
        <taxon>Haptophyta</taxon>
        <taxon>Prymnesiophyceae</taxon>
        <taxon>Isochrysidales</taxon>
        <taxon>Noelaerhabdaceae</taxon>
        <taxon>Emiliania</taxon>
    </lineage>
</organism>
<dbReference type="InterPro" id="IPR015362">
    <property type="entry name" value="WIBG_mago-bd"/>
</dbReference>
<protein>
    <recommendedName>
        <fullName evidence="2">WIBG Mago-binding domain-containing protein</fullName>
    </recommendedName>
</protein>
<feature type="compositionally biased region" description="Basic and acidic residues" evidence="1">
    <location>
        <begin position="68"/>
        <end position="91"/>
    </location>
</feature>
<evidence type="ECO:0000256" key="1">
    <source>
        <dbReference type="SAM" id="MobiDB-lite"/>
    </source>
</evidence>
<dbReference type="KEGG" id="ehx:EMIHUDRAFT_202828"/>
<dbReference type="InterPro" id="IPR039333">
    <property type="entry name" value="PYM1"/>
</dbReference>
<dbReference type="GO" id="GO:0035145">
    <property type="term" value="C:exon-exon junction complex"/>
    <property type="evidence" value="ECO:0007669"/>
    <property type="project" value="TreeGrafter"/>
</dbReference>
<dbReference type="AlphaFoldDB" id="A0A0D3J0J0"/>
<evidence type="ECO:0000313" key="4">
    <source>
        <dbReference type="Proteomes" id="UP000013827"/>
    </source>
</evidence>
<dbReference type="SMART" id="SM01273">
    <property type="entry name" value="Mago-bind"/>
    <property type="match status" value="1"/>
</dbReference>
<name>A0A0D3J0J0_EMIH1</name>
<dbReference type="EnsemblProtists" id="EOD32192">
    <property type="protein sequence ID" value="EOD32192"/>
    <property type="gene ID" value="EMIHUDRAFT_202828"/>
</dbReference>
<dbReference type="eggNOG" id="KOG4325">
    <property type="taxonomic scope" value="Eukaryota"/>
</dbReference>
<feature type="compositionally biased region" description="Basic and acidic residues" evidence="1">
    <location>
        <begin position="29"/>
        <end position="41"/>
    </location>
</feature>
<dbReference type="GO" id="GO:1903259">
    <property type="term" value="P:exon-exon junction complex disassembly"/>
    <property type="evidence" value="ECO:0007669"/>
    <property type="project" value="InterPro"/>
</dbReference>
<dbReference type="PANTHER" id="PTHR22959:SF0">
    <property type="entry name" value="PARTNER OF Y14 AND MAGO"/>
    <property type="match status" value="1"/>
</dbReference>
<dbReference type="GeneID" id="17263174"/>
<dbReference type="SUPFAM" id="SSF101931">
    <property type="entry name" value="Pym (Within the bgcn gene intron protein, WIBG), N-terminal domain"/>
    <property type="match status" value="1"/>
</dbReference>
<dbReference type="HOGENOM" id="CLU_074603_2_0_1"/>
<dbReference type="RefSeq" id="XP_005784621.1">
    <property type="nucleotide sequence ID" value="XM_005784564.1"/>
</dbReference>
<evidence type="ECO:0000313" key="3">
    <source>
        <dbReference type="EnsemblProtists" id="EOD17025"/>
    </source>
</evidence>
<dbReference type="GeneID" id="17277464"/>
<dbReference type="KEGG" id="ehx:EMIHUDRAFT_244550"/>
<dbReference type="PANTHER" id="PTHR22959">
    <property type="entry name" value="PYM PROTEIN"/>
    <property type="match status" value="1"/>
</dbReference>
<feature type="domain" description="WIBG Mago-binding" evidence="2">
    <location>
        <begin position="5"/>
        <end position="26"/>
    </location>
</feature>
<accession>A0A0D3J0J0</accession>
<feature type="compositionally biased region" description="Gly residues" evidence="1">
    <location>
        <begin position="114"/>
        <end position="126"/>
    </location>
</feature>
<dbReference type="GO" id="GO:0005737">
    <property type="term" value="C:cytoplasm"/>
    <property type="evidence" value="ECO:0007669"/>
    <property type="project" value="TreeGrafter"/>
</dbReference>
<dbReference type="STRING" id="2903.R1DBD3"/>